<keyword evidence="1" id="KW-1133">Transmembrane helix</keyword>
<sequence length="131" mass="14910">MKKQQQQQLVFLRHLAGKVECVIYDRWPFCWVIYYIIVVAFLYFFDFKFSTKLAWLTTLLTTTAPQPWLAIVVRLKNHHAIVEQLGICDRPAVGQFSKLNAVPLRVGGVGFPVELVARACRCPQTAVSGDV</sequence>
<dbReference type="AlphaFoldDB" id="A0A0V1GVH1"/>
<comment type="caution">
    <text evidence="2">The sequence shown here is derived from an EMBL/GenBank/DDBJ whole genome shotgun (WGS) entry which is preliminary data.</text>
</comment>
<accession>A0A0V1GVH1</accession>
<dbReference type="OrthoDB" id="10626745at2759"/>
<protein>
    <submittedName>
        <fullName evidence="2">Uncharacterized protein</fullName>
    </submittedName>
</protein>
<keyword evidence="3" id="KW-1185">Reference proteome</keyword>
<gene>
    <name evidence="2" type="ORF">T11_10834</name>
</gene>
<keyword evidence="1" id="KW-0472">Membrane</keyword>
<dbReference type="EMBL" id="JYDP01000234">
    <property type="protein sequence ID" value="KRZ02318.1"/>
    <property type="molecule type" value="Genomic_DNA"/>
</dbReference>
<organism evidence="2 3">
    <name type="scientific">Trichinella zimbabwensis</name>
    <dbReference type="NCBI Taxonomy" id="268475"/>
    <lineage>
        <taxon>Eukaryota</taxon>
        <taxon>Metazoa</taxon>
        <taxon>Ecdysozoa</taxon>
        <taxon>Nematoda</taxon>
        <taxon>Enoplea</taxon>
        <taxon>Dorylaimia</taxon>
        <taxon>Trichinellida</taxon>
        <taxon>Trichinellidae</taxon>
        <taxon>Trichinella</taxon>
    </lineage>
</organism>
<dbReference type="Proteomes" id="UP000055024">
    <property type="component" value="Unassembled WGS sequence"/>
</dbReference>
<reference evidence="2 3" key="1">
    <citation type="submission" date="2015-01" db="EMBL/GenBank/DDBJ databases">
        <title>Evolution of Trichinella species and genotypes.</title>
        <authorList>
            <person name="Korhonen P.K."/>
            <person name="Edoardo P."/>
            <person name="Giuseppe L.R."/>
            <person name="Gasser R.B."/>
        </authorList>
    </citation>
    <scope>NUCLEOTIDE SEQUENCE [LARGE SCALE GENOMIC DNA]</scope>
    <source>
        <strain evidence="2">ISS1029</strain>
    </source>
</reference>
<proteinExistence type="predicted"/>
<keyword evidence="1" id="KW-0812">Transmembrane</keyword>
<name>A0A0V1GVH1_9BILA</name>
<evidence type="ECO:0000313" key="3">
    <source>
        <dbReference type="Proteomes" id="UP000055024"/>
    </source>
</evidence>
<evidence type="ECO:0000313" key="2">
    <source>
        <dbReference type="EMBL" id="KRZ02318.1"/>
    </source>
</evidence>
<evidence type="ECO:0000256" key="1">
    <source>
        <dbReference type="SAM" id="Phobius"/>
    </source>
</evidence>
<feature type="transmembrane region" description="Helical" evidence="1">
    <location>
        <begin position="26"/>
        <end position="45"/>
    </location>
</feature>